<protein>
    <submittedName>
        <fullName evidence="1">Uncharacterized protein</fullName>
    </submittedName>
</protein>
<dbReference type="EMBL" id="CAMXCT020002324">
    <property type="protein sequence ID" value="CAL1150711.1"/>
    <property type="molecule type" value="Genomic_DNA"/>
</dbReference>
<name>A0A9P1CTW3_9DINO</name>
<dbReference type="AlphaFoldDB" id="A0A9P1CTW3"/>
<dbReference type="Proteomes" id="UP001152797">
    <property type="component" value="Unassembled WGS sequence"/>
</dbReference>
<gene>
    <name evidence="1" type="ORF">C1SCF055_LOCUS23726</name>
</gene>
<dbReference type="EMBL" id="CAMXCT030002324">
    <property type="protein sequence ID" value="CAL4784648.1"/>
    <property type="molecule type" value="Genomic_DNA"/>
</dbReference>
<reference evidence="2" key="2">
    <citation type="submission" date="2024-04" db="EMBL/GenBank/DDBJ databases">
        <authorList>
            <person name="Chen Y."/>
            <person name="Shah S."/>
            <person name="Dougan E. K."/>
            <person name="Thang M."/>
            <person name="Chan C."/>
        </authorList>
    </citation>
    <scope>NUCLEOTIDE SEQUENCE [LARGE SCALE GENOMIC DNA]</scope>
</reference>
<comment type="caution">
    <text evidence="1">The sequence shown here is derived from an EMBL/GenBank/DDBJ whole genome shotgun (WGS) entry which is preliminary data.</text>
</comment>
<accession>A0A9P1CTW3</accession>
<keyword evidence="3" id="KW-1185">Reference proteome</keyword>
<evidence type="ECO:0000313" key="1">
    <source>
        <dbReference type="EMBL" id="CAI3997336.1"/>
    </source>
</evidence>
<dbReference type="OrthoDB" id="407777at2759"/>
<organism evidence="1">
    <name type="scientific">Cladocopium goreaui</name>
    <dbReference type="NCBI Taxonomy" id="2562237"/>
    <lineage>
        <taxon>Eukaryota</taxon>
        <taxon>Sar</taxon>
        <taxon>Alveolata</taxon>
        <taxon>Dinophyceae</taxon>
        <taxon>Suessiales</taxon>
        <taxon>Symbiodiniaceae</taxon>
        <taxon>Cladocopium</taxon>
    </lineage>
</organism>
<evidence type="ECO:0000313" key="2">
    <source>
        <dbReference type="EMBL" id="CAL1150711.1"/>
    </source>
</evidence>
<evidence type="ECO:0000313" key="3">
    <source>
        <dbReference type="Proteomes" id="UP001152797"/>
    </source>
</evidence>
<proteinExistence type="predicted"/>
<sequence length="299" mass="33911">MVAQVEKSWSCIKMHQDGFPDSCIFPNILDCVANPPKGDKWNPSQLKLREECHCAQHKQQYGLKEGFKTKNVEVKHAHDVAAKFQQVTSISIHENVPEYEEARMCPRQFGHPNRRLRVWRILYNMQSKTWTSRYSLGELANMMLAPIEAKLELDFNTYLCASPTDLEGYPVREHELTKSQAAHLQMFREARPDKAIYDLSANPNKRCRVETVDKCMPCLTTSAQLWSEKAGRLMLGKEQLHVLGFPCWTKGASAARIDTVNVDYLSESALRSISGNGMSLPCAGFVLLMTGLCVADRMQ</sequence>
<dbReference type="EMBL" id="CAMXCT010002324">
    <property type="protein sequence ID" value="CAI3997336.1"/>
    <property type="molecule type" value="Genomic_DNA"/>
</dbReference>
<reference evidence="1" key="1">
    <citation type="submission" date="2022-10" db="EMBL/GenBank/DDBJ databases">
        <authorList>
            <person name="Chen Y."/>
            <person name="Dougan E. K."/>
            <person name="Chan C."/>
            <person name="Rhodes N."/>
            <person name="Thang M."/>
        </authorList>
    </citation>
    <scope>NUCLEOTIDE SEQUENCE</scope>
</reference>